<dbReference type="InterPro" id="IPR037108">
    <property type="entry name" value="TM1727-like_C_sf"/>
</dbReference>
<dbReference type="EMBL" id="QCYK01000002">
    <property type="protein sequence ID" value="PUZ25208.1"/>
    <property type="molecule type" value="Genomic_DNA"/>
</dbReference>
<dbReference type="Pfam" id="PF03807">
    <property type="entry name" value="F420_oxidored"/>
    <property type="match status" value="1"/>
</dbReference>
<name>A0A2T7BFZ6_9BACT</name>
<evidence type="ECO:0000313" key="3">
    <source>
        <dbReference type="EMBL" id="PUZ25208.1"/>
    </source>
</evidence>
<evidence type="ECO:0000313" key="4">
    <source>
        <dbReference type="Proteomes" id="UP000244450"/>
    </source>
</evidence>
<comment type="caution">
    <text evidence="3">The sequence shown here is derived from an EMBL/GenBank/DDBJ whole genome shotgun (WGS) entry which is preliminary data.</text>
</comment>
<gene>
    <name evidence="3" type="ORF">DCC81_12945</name>
</gene>
<reference evidence="3 4" key="1">
    <citation type="submission" date="2018-04" db="EMBL/GenBank/DDBJ databases">
        <title>Chitinophaga fuyangensis sp. nov., isolated from soil in a chemical factory.</title>
        <authorList>
            <person name="Chen K."/>
        </authorList>
    </citation>
    <scope>NUCLEOTIDE SEQUENCE [LARGE SCALE GENOMIC DNA]</scope>
    <source>
        <strain evidence="3 4">LY-1</strain>
    </source>
</reference>
<proteinExistence type="predicted"/>
<keyword evidence="4" id="KW-1185">Reference proteome</keyword>
<feature type="domain" description="DUF2520" evidence="2">
    <location>
        <begin position="123"/>
        <end position="247"/>
    </location>
</feature>
<protein>
    <submittedName>
        <fullName evidence="3">DUF2520 domain-containing protein</fullName>
    </submittedName>
</protein>
<feature type="domain" description="Pyrroline-5-carboxylate reductase catalytic N-terminal" evidence="1">
    <location>
        <begin position="3"/>
        <end position="78"/>
    </location>
</feature>
<dbReference type="InterPro" id="IPR018931">
    <property type="entry name" value="DUF2520"/>
</dbReference>
<evidence type="ECO:0000259" key="1">
    <source>
        <dbReference type="Pfam" id="PF03807"/>
    </source>
</evidence>
<dbReference type="Pfam" id="PF10728">
    <property type="entry name" value="DUF2520"/>
    <property type="match status" value="1"/>
</dbReference>
<dbReference type="SUPFAM" id="SSF48179">
    <property type="entry name" value="6-phosphogluconate dehydrogenase C-terminal domain-like"/>
    <property type="match status" value="1"/>
</dbReference>
<organism evidence="3 4">
    <name type="scientific">Chitinophaga parva</name>
    <dbReference type="NCBI Taxonomy" id="2169414"/>
    <lineage>
        <taxon>Bacteria</taxon>
        <taxon>Pseudomonadati</taxon>
        <taxon>Bacteroidota</taxon>
        <taxon>Chitinophagia</taxon>
        <taxon>Chitinophagales</taxon>
        <taxon>Chitinophagaceae</taxon>
        <taxon>Chitinophaga</taxon>
    </lineage>
</organism>
<dbReference type="RefSeq" id="WP_108687046.1">
    <property type="nucleotide sequence ID" value="NZ_QCYK01000002.1"/>
</dbReference>
<accession>A0A2T7BFZ6</accession>
<dbReference type="InterPro" id="IPR036291">
    <property type="entry name" value="NAD(P)-bd_dom_sf"/>
</dbReference>
<dbReference type="InterPro" id="IPR028939">
    <property type="entry name" value="P5C_Rdtase_cat_N"/>
</dbReference>
<dbReference type="PANTHER" id="PTHR40459:SF1">
    <property type="entry name" value="CONSERVED HYPOTHETICAL ALANINE AND LEUCINE RICH PROTEIN"/>
    <property type="match status" value="1"/>
</dbReference>
<dbReference type="OrthoDB" id="9810755at2"/>
<dbReference type="Proteomes" id="UP000244450">
    <property type="component" value="Unassembled WGS sequence"/>
</dbReference>
<evidence type="ECO:0000259" key="2">
    <source>
        <dbReference type="Pfam" id="PF10728"/>
    </source>
</evidence>
<dbReference type="AlphaFoldDB" id="A0A2T7BFZ6"/>
<sequence length="257" mass="28489">MDIVIIGAGNIAWCYGQQLRLNGHVVKQVISRQEAHAQALGDALNAEWTTDLLNINMEADVYLLCVADDALATLNDELRLGRRMVAHTAGAVPLSAIGRISTHTGVVYPLQSIRKENKNYPEIPIIIEASNEDTLRRLQSLAQSISPRVTQADSAHRLQLHLAAVLANNFTNHLLTLAKSRCQEQGLDFSLLQPIIRETFDRLEKFGPENVQTGPALRGDQHTMALHESLLADKPLQLEVYKVLSASIAEFYRVGRE</sequence>
<dbReference type="Gene3D" id="3.40.50.720">
    <property type="entry name" value="NAD(P)-binding Rossmann-like Domain"/>
    <property type="match status" value="1"/>
</dbReference>
<dbReference type="SUPFAM" id="SSF51735">
    <property type="entry name" value="NAD(P)-binding Rossmann-fold domains"/>
    <property type="match status" value="1"/>
</dbReference>
<dbReference type="PANTHER" id="PTHR40459">
    <property type="entry name" value="CONSERVED HYPOTHETICAL ALANINE AND LEUCINE RICH PROTEIN"/>
    <property type="match status" value="1"/>
</dbReference>
<dbReference type="InterPro" id="IPR008927">
    <property type="entry name" value="6-PGluconate_DH-like_C_sf"/>
</dbReference>
<dbReference type="Gene3D" id="1.10.1040.20">
    <property type="entry name" value="ProC-like, C-terminal domain"/>
    <property type="match status" value="1"/>
</dbReference>